<dbReference type="AlphaFoldDB" id="A0A554WVV6"/>
<feature type="transmembrane region" description="Helical" evidence="1">
    <location>
        <begin position="150"/>
        <end position="170"/>
    </location>
</feature>
<dbReference type="InterPro" id="IPR007038">
    <property type="entry name" value="HupE_UreJ"/>
</dbReference>
<feature type="transmembrane region" description="Helical" evidence="1">
    <location>
        <begin position="87"/>
        <end position="109"/>
    </location>
</feature>
<name>A0A554WVV6_9BURK</name>
<evidence type="ECO:0000313" key="2">
    <source>
        <dbReference type="EMBL" id="TSE27709.1"/>
    </source>
</evidence>
<keyword evidence="1" id="KW-0472">Membrane</keyword>
<dbReference type="Proteomes" id="UP000318554">
    <property type="component" value="Unassembled WGS sequence"/>
</dbReference>
<feature type="transmembrane region" description="Helical" evidence="1">
    <location>
        <begin position="24"/>
        <end position="41"/>
    </location>
</feature>
<feature type="transmembrane region" description="Helical" evidence="1">
    <location>
        <begin position="48"/>
        <end position="67"/>
    </location>
</feature>
<reference evidence="2 3" key="1">
    <citation type="submission" date="2019-07" db="EMBL/GenBank/DDBJ databases">
        <title>Tepidimonas aquatica CLN-1 draft genome.</title>
        <authorList>
            <person name="Da Costa M.S."/>
            <person name="Froufe H.J.C."/>
            <person name="Egas C."/>
            <person name="Albuquerque L."/>
        </authorList>
    </citation>
    <scope>NUCLEOTIDE SEQUENCE [LARGE SCALE GENOMIC DNA]</scope>
    <source>
        <strain evidence="2 3">CLN-1</strain>
    </source>
</reference>
<accession>A0A554WVV6</accession>
<keyword evidence="1" id="KW-0812">Transmembrane</keyword>
<evidence type="ECO:0000256" key="1">
    <source>
        <dbReference type="SAM" id="Phobius"/>
    </source>
</evidence>
<organism evidence="2 3">
    <name type="scientific">Tepidimonas aquatica</name>
    <dbReference type="NCBI Taxonomy" id="247482"/>
    <lineage>
        <taxon>Bacteria</taxon>
        <taxon>Pseudomonadati</taxon>
        <taxon>Pseudomonadota</taxon>
        <taxon>Betaproteobacteria</taxon>
        <taxon>Burkholderiales</taxon>
        <taxon>Tepidimonas</taxon>
    </lineage>
</organism>
<keyword evidence="1" id="KW-1133">Transmembrane helix</keyword>
<keyword evidence="3" id="KW-1185">Reference proteome</keyword>
<sequence>MSHTGTDGGVHHGWLAGLLHPLTGMDHLAAMLAVGIWSALVSTQRWMAPLAFASVLLVGALAAQAGLPTVAVEPMIAVSLLTLGLLIAARVAVPQAVAAGLVAAFAWFHGAAHGHELAGHAALLGMVLSTAVLHGVGIGLGVVLQRSHAWAPRIAGAMVGAVGVSSVMALV</sequence>
<dbReference type="Pfam" id="PF04955">
    <property type="entry name" value="HupE_UreJ"/>
    <property type="match status" value="1"/>
</dbReference>
<dbReference type="EMBL" id="VJNA01000002">
    <property type="protein sequence ID" value="TSE27709.1"/>
    <property type="molecule type" value="Genomic_DNA"/>
</dbReference>
<gene>
    <name evidence="2" type="ORF">Taqua_00203</name>
</gene>
<proteinExistence type="predicted"/>
<dbReference type="PIRSF" id="PIRSF016919">
    <property type="entry name" value="HupE_UreJ"/>
    <property type="match status" value="1"/>
</dbReference>
<evidence type="ECO:0000313" key="3">
    <source>
        <dbReference type="Proteomes" id="UP000318554"/>
    </source>
</evidence>
<protein>
    <submittedName>
        <fullName evidence="2">HupE / UreJ protein</fullName>
    </submittedName>
</protein>
<comment type="caution">
    <text evidence="2">The sequence shown here is derived from an EMBL/GenBank/DDBJ whole genome shotgun (WGS) entry which is preliminary data.</text>
</comment>
<feature type="transmembrane region" description="Helical" evidence="1">
    <location>
        <begin position="121"/>
        <end position="144"/>
    </location>
</feature>